<sequence length="133" mass="15692">MSKILKRKRGVSASCLNITLSMVSVQHFSHMIFPTFQKFLLEFRKFCSDSFSYEPAQFLSGNSARWKFYDFEVNSDSRRVVFQWSKVEYRFFHVIPSSVIIRRETKKESPRSLASFFFFLFLKVPEASAALFL</sequence>
<evidence type="ECO:0000313" key="2">
    <source>
        <dbReference type="Proteomes" id="UP000177943"/>
    </source>
</evidence>
<reference evidence="1 2" key="1">
    <citation type="journal article" date="2016" name="Nat. Commun.">
        <title>Thousands of microbial genomes shed light on interconnected biogeochemical processes in an aquifer system.</title>
        <authorList>
            <person name="Anantharaman K."/>
            <person name="Brown C.T."/>
            <person name="Hug L.A."/>
            <person name="Sharon I."/>
            <person name="Castelle C.J."/>
            <person name="Probst A.J."/>
            <person name="Thomas B.C."/>
            <person name="Singh A."/>
            <person name="Wilkins M.J."/>
            <person name="Karaoz U."/>
            <person name="Brodie E.L."/>
            <person name="Williams K.H."/>
            <person name="Hubbard S.S."/>
            <person name="Banfield J.F."/>
        </authorList>
    </citation>
    <scope>NUCLEOTIDE SEQUENCE [LARGE SCALE GENOMIC DNA]</scope>
</reference>
<proteinExistence type="predicted"/>
<name>A0A1G2MU90_9BACT</name>
<dbReference type="AlphaFoldDB" id="A0A1G2MU90"/>
<organism evidence="1 2">
    <name type="scientific">Candidatus Taylorbacteria bacterium RIFCSPHIGHO2_02_FULL_45_35</name>
    <dbReference type="NCBI Taxonomy" id="1802311"/>
    <lineage>
        <taxon>Bacteria</taxon>
        <taxon>Candidatus Tayloriibacteriota</taxon>
    </lineage>
</organism>
<accession>A0A1G2MU90</accession>
<dbReference type="Proteomes" id="UP000177943">
    <property type="component" value="Unassembled WGS sequence"/>
</dbReference>
<evidence type="ECO:0000313" key="1">
    <source>
        <dbReference type="EMBL" id="OHA27437.1"/>
    </source>
</evidence>
<comment type="caution">
    <text evidence="1">The sequence shown here is derived from an EMBL/GenBank/DDBJ whole genome shotgun (WGS) entry which is preliminary data.</text>
</comment>
<gene>
    <name evidence="1" type="ORF">A3D56_00570</name>
</gene>
<dbReference type="EMBL" id="MHRP01000011">
    <property type="protein sequence ID" value="OHA27437.1"/>
    <property type="molecule type" value="Genomic_DNA"/>
</dbReference>
<protein>
    <submittedName>
        <fullName evidence="1">Uncharacterized protein</fullName>
    </submittedName>
</protein>